<accession>A0AAP0MT56</accession>
<evidence type="ECO:0000256" key="11">
    <source>
        <dbReference type="ARBA" id="ARBA00022918"/>
    </source>
</evidence>
<evidence type="ECO:0000256" key="13">
    <source>
        <dbReference type="ARBA" id="ARBA00023125"/>
    </source>
</evidence>
<dbReference type="CDD" id="cd01647">
    <property type="entry name" value="RT_LTR"/>
    <property type="match status" value="1"/>
</dbReference>
<dbReference type="PANTHER" id="PTHR37984:SF5">
    <property type="entry name" value="PROTEIN NYNRIN-LIKE"/>
    <property type="match status" value="1"/>
</dbReference>
<dbReference type="Gene3D" id="3.30.70.270">
    <property type="match status" value="1"/>
</dbReference>
<evidence type="ECO:0000256" key="14">
    <source>
        <dbReference type="ARBA" id="ARBA00023172"/>
    </source>
</evidence>
<evidence type="ECO:0000256" key="9">
    <source>
        <dbReference type="ARBA" id="ARBA00022842"/>
    </source>
</evidence>
<dbReference type="Gene3D" id="3.10.10.10">
    <property type="entry name" value="HIV Type 1 Reverse Transcriptase, subunit A, domain 1"/>
    <property type="match status" value="1"/>
</dbReference>
<dbReference type="GO" id="GO:0003677">
    <property type="term" value="F:DNA binding"/>
    <property type="evidence" value="ECO:0007669"/>
    <property type="project" value="UniProtKB-KW"/>
</dbReference>
<keyword evidence="2" id="KW-0808">Transferase</keyword>
<keyword evidence="15" id="KW-0511">Multifunctional enzyme</keyword>
<dbReference type="SUPFAM" id="SSF56672">
    <property type="entry name" value="DNA/RNA polymerases"/>
    <property type="match status" value="1"/>
</dbReference>
<dbReference type="InterPro" id="IPR012337">
    <property type="entry name" value="RNaseH-like_sf"/>
</dbReference>
<feature type="domain" description="Chromo" evidence="16">
    <location>
        <begin position="1168"/>
        <end position="1207"/>
    </location>
</feature>
<feature type="domain" description="Integrase catalytic" evidence="18">
    <location>
        <begin position="892"/>
        <end position="982"/>
    </location>
</feature>
<gene>
    <name evidence="19" type="ORF">WN944_009499</name>
</gene>
<dbReference type="InterPro" id="IPR056924">
    <property type="entry name" value="SH3_Tf2-1"/>
</dbReference>
<evidence type="ECO:0000256" key="7">
    <source>
        <dbReference type="ARBA" id="ARBA00022759"/>
    </source>
</evidence>
<organism evidence="19 20">
    <name type="scientific">Citrus x changshan-huyou</name>
    <dbReference type="NCBI Taxonomy" id="2935761"/>
    <lineage>
        <taxon>Eukaryota</taxon>
        <taxon>Viridiplantae</taxon>
        <taxon>Streptophyta</taxon>
        <taxon>Embryophyta</taxon>
        <taxon>Tracheophyta</taxon>
        <taxon>Spermatophyta</taxon>
        <taxon>Magnoliopsida</taxon>
        <taxon>eudicotyledons</taxon>
        <taxon>Gunneridae</taxon>
        <taxon>Pentapetalae</taxon>
        <taxon>rosids</taxon>
        <taxon>malvids</taxon>
        <taxon>Sapindales</taxon>
        <taxon>Rutaceae</taxon>
        <taxon>Aurantioideae</taxon>
        <taxon>Citrus</taxon>
    </lineage>
</organism>
<evidence type="ECO:0000259" key="16">
    <source>
        <dbReference type="PROSITE" id="PS50013"/>
    </source>
</evidence>
<proteinExistence type="predicted"/>
<dbReference type="InterPro" id="IPR016197">
    <property type="entry name" value="Chromo-like_dom_sf"/>
</dbReference>
<evidence type="ECO:0000256" key="6">
    <source>
        <dbReference type="ARBA" id="ARBA00022750"/>
    </source>
</evidence>
<keyword evidence="3" id="KW-0548">Nucleotidyltransferase</keyword>
<dbReference type="Pfam" id="PF00385">
    <property type="entry name" value="Chromo"/>
    <property type="match status" value="1"/>
</dbReference>
<evidence type="ECO:0000256" key="1">
    <source>
        <dbReference type="ARBA" id="ARBA00022670"/>
    </source>
</evidence>
<dbReference type="PROSITE" id="PS50994">
    <property type="entry name" value="INTEGRASE"/>
    <property type="match status" value="1"/>
</dbReference>
<evidence type="ECO:0000313" key="19">
    <source>
        <dbReference type="EMBL" id="KAK9221074.1"/>
    </source>
</evidence>
<dbReference type="Gene3D" id="3.10.20.370">
    <property type="match status" value="1"/>
</dbReference>
<dbReference type="EMBL" id="JBCGBO010000002">
    <property type="protein sequence ID" value="KAK9221074.1"/>
    <property type="molecule type" value="Genomic_DNA"/>
</dbReference>
<dbReference type="InterPro" id="IPR043128">
    <property type="entry name" value="Rev_trsase/Diguanyl_cyclase"/>
</dbReference>
<keyword evidence="4" id="KW-0540">Nuclease</keyword>
<keyword evidence="8" id="KW-0378">Hydrolase</keyword>
<keyword evidence="5" id="KW-0479">Metal-binding</keyword>
<dbReference type="SUPFAM" id="SSF54160">
    <property type="entry name" value="Chromo domain-like"/>
    <property type="match status" value="1"/>
</dbReference>
<dbReference type="InterPro" id="IPR050951">
    <property type="entry name" value="Retrovirus_Pol_polyprotein"/>
</dbReference>
<dbReference type="Pfam" id="PF24626">
    <property type="entry name" value="SH3_Tf2-1"/>
    <property type="match status" value="1"/>
</dbReference>
<dbReference type="PROSITE" id="PS50878">
    <property type="entry name" value="RT_POL"/>
    <property type="match status" value="1"/>
</dbReference>
<comment type="caution">
    <text evidence="19">The sequence shown here is derived from an EMBL/GenBank/DDBJ whole genome shotgun (WGS) entry which is preliminary data.</text>
</comment>
<dbReference type="GO" id="GO:0046872">
    <property type="term" value="F:metal ion binding"/>
    <property type="evidence" value="ECO:0007669"/>
    <property type="project" value="UniProtKB-KW"/>
</dbReference>
<dbReference type="Pfam" id="PF00078">
    <property type="entry name" value="RVT_1"/>
    <property type="match status" value="1"/>
</dbReference>
<dbReference type="FunFam" id="1.10.340.70:FF:000001">
    <property type="entry name" value="Retrovirus-related Pol polyprotein from transposon gypsy-like Protein"/>
    <property type="match status" value="1"/>
</dbReference>
<dbReference type="Pfam" id="PF08284">
    <property type="entry name" value="RVP_2"/>
    <property type="match status" value="1"/>
</dbReference>
<dbReference type="SUPFAM" id="SSF50630">
    <property type="entry name" value="Acid proteases"/>
    <property type="match status" value="1"/>
</dbReference>
<dbReference type="InterPro" id="IPR023780">
    <property type="entry name" value="Chromo_domain"/>
</dbReference>
<dbReference type="Gene3D" id="3.30.420.10">
    <property type="entry name" value="Ribonuclease H-like superfamily/Ribonuclease H"/>
    <property type="match status" value="2"/>
</dbReference>
<evidence type="ECO:0000313" key="20">
    <source>
        <dbReference type="Proteomes" id="UP001428341"/>
    </source>
</evidence>
<evidence type="ECO:0000256" key="8">
    <source>
        <dbReference type="ARBA" id="ARBA00022801"/>
    </source>
</evidence>
<dbReference type="InterPro" id="IPR041577">
    <property type="entry name" value="RT_RNaseH_2"/>
</dbReference>
<dbReference type="PROSITE" id="PS50013">
    <property type="entry name" value="CHROMO_2"/>
    <property type="match status" value="1"/>
</dbReference>
<evidence type="ECO:0000256" key="5">
    <source>
        <dbReference type="ARBA" id="ARBA00022723"/>
    </source>
</evidence>
<dbReference type="InterPro" id="IPR021109">
    <property type="entry name" value="Peptidase_aspartic_dom_sf"/>
</dbReference>
<dbReference type="InterPro" id="IPR000953">
    <property type="entry name" value="Chromo/chromo_shadow_dom"/>
</dbReference>
<dbReference type="InterPro" id="IPR043502">
    <property type="entry name" value="DNA/RNA_pol_sf"/>
</dbReference>
<dbReference type="Gene3D" id="2.40.50.40">
    <property type="match status" value="1"/>
</dbReference>
<keyword evidence="10" id="KW-0229">DNA integration</keyword>
<evidence type="ECO:0000256" key="12">
    <source>
        <dbReference type="ARBA" id="ARBA00022932"/>
    </source>
</evidence>
<keyword evidence="11" id="KW-0695">RNA-directed DNA polymerase</keyword>
<evidence type="ECO:0000256" key="15">
    <source>
        <dbReference type="ARBA" id="ARBA00023268"/>
    </source>
</evidence>
<dbReference type="InterPro" id="IPR041588">
    <property type="entry name" value="Integrase_H2C2"/>
</dbReference>
<dbReference type="GO" id="GO:0004519">
    <property type="term" value="F:endonuclease activity"/>
    <property type="evidence" value="ECO:0007669"/>
    <property type="project" value="UniProtKB-KW"/>
</dbReference>
<feature type="domain" description="Reverse transcriptase" evidence="17">
    <location>
        <begin position="433"/>
        <end position="647"/>
    </location>
</feature>
<dbReference type="Pfam" id="PF17921">
    <property type="entry name" value="Integrase_H2C2"/>
    <property type="match status" value="1"/>
</dbReference>
<dbReference type="SUPFAM" id="SSF53098">
    <property type="entry name" value="Ribonuclease H-like"/>
    <property type="match status" value="1"/>
</dbReference>
<sequence>MLQRFGPTDYEDPSEALTRLKQTSTLEAYQEAFEKLSHCIDGLPENFLVGCFIAGLKDEIRLDVKIKQPRTLTDAIGVARLVEERNILRKKMSTIFRPSAITGAQRIIPHHSSGILGPPPTSKVNQNASNSTIPFRRITTQEARERRTNGLCYYCDEKFVPGHRCQRPQLFMIEDSNQINLATEPTEPESEDHEVMPEVSAYAISRASHPQTFRVMGKLKNKPVMVLIDGGSTHNFIDQAVVTKYGLPVLQNKRFQVTVANQEQIECKGLCQALTISIQGKSITADFFVLPVAACHLILGVQWLETIGPIEMDYKKLMMTYKVGEETYTFQGLKHTPLAALSDKEFNSIQGSGFLFQISLSPNNCQPNLYPGDIIQILTEFSNVFTPPTSLPLKRPHDHYIPLQPNTHPVNVRPYRYPYYQKTQIEKMVRELLQSGLVRPSKSPFSSPVLLVKKTDGDWRFCVDYRALNSITIKDKYPIPVIDELLDELYGATFFSKLDLRAGYHQIRVHDVDIPKIAFRTHKGHYEFLVMPFGLTNAPSTFQCLMNDLFRPYLRKFILVFFDDILVYSKTWNDHLAHLRIVLYILQTNQLFVKETKCRFVVSQVDYLRHVISEHGVAVSPSKIQVVLEWPTPTTVREVRGFLGLAAELAFTKLKEALTSPPVIGLPDFSQQFVIECDASRIGIGAVLTQTNQPIAYYSEALKGTTLLLSTYEKEMLAVVKSIRKWRPYLLGKPFTARWLPKILGYDYKIEYKRRPENQAADSLSRVVEFQFMSISGPHADWWQKLQGKVQQDSFYKKLSHHQSSQQLTQRDRVWFKRGRIYLNPTSTLIPQVMADCHSSLVGGHFGFHKTLSRIKLSFWWPNLRKTVKEFIQHCTICQRYKSDSMRLAGLLQPLPIPLHIWTEVSMDFIEGLPSSNGYIVIMVIVDRLSKYAHFVALKHPYTAITIAKAFVANVVRLHGIPTTITDGQTEVVNRTLEQYLRCFAGDQPRKWVEWIPWAEFSYNTSIHSATKMTPFEAVYGIPPPHLLTYVPGTSRVQAVDEYLRDRDTILRELHHNLSLARQRMKSQADLKRREVSFEVGDYVYLKLQPYRQTSVAFRASMKLAPRFFGPYPIIGKVGTVAYRLALLPSSQIHNVFHVSMLRKHLGPIHTSASNQLPPVSDDSIILPQPEAILDRRVIQKGKYWPKYEILVKWRGAPNEDATWENEWRFTKSYPDFILADTDPLRGEE</sequence>
<dbReference type="CDD" id="cd09274">
    <property type="entry name" value="RNase_HI_RT_Ty3"/>
    <property type="match status" value="1"/>
</dbReference>
<dbReference type="InterPro" id="IPR001584">
    <property type="entry name" value="Integrase_cat-core"/>
</dbReference>
<dbReference type="InterPro" id="IPR000477">
    <property type="entry name" value="RT_dom"/>
</dbReference>
<dbReference type="FunFam" id="3.10.10.10:FF:000007">
    <property type="entry name" value="Retrovirus-related Pol polyprotein from transposon 17.6-like Protein"/>
    <property type="match status" value="1"/>
</dbReference>
<keyword evidence="6" id="KW-0064">Aspartyl protease</keyword>
<dbReference type="Gene3D" id="1.10.340.70">
    <property type="match status" value="1"/>
</dbReference>
<evidence type="ECO:0000259" key="18">
    <source>
        <dbReference type="PROSITE" id="PS50994"/>
    </source>
</evidence>
<dbReference type="GO" id="GO:0004190">
    <property type="term" value="F:aspartic-type endopeptidase activity"/>
    <property type="evidence" value="ECO:0007669"/>
    <property type="project" value="UniProtKB-KW"/>
</dbReference>
<evidence type="ECO:0000259" key="17">
    <source>
        <dbReference type="PROSITE" id="PS50878"/>
    </source>
</evidence>
<evidence type="ECO:0000256" key="4">
    <source>
        <dbReference type="ARBA" id="ARBA00022722"/>
    </source>
</evidence>
<keyword evidence="20" id="KW-1185">Reference proteome</keyword>
<dbReference type="GO" id="GO:0003887">
    <property type="term" value="F:DNA-directed DNA polymerase activity"/>
    <property type="evidence" value="ECO:0007669"/>
    <property type="project" value="UniProtKB-KW"/>
</dbReference>
<dbReference type="AlphaFoldDB" id="A0AAP0MT56"/>
<evidence type="ECO:0000256" key="10">
    <source>
        <dbReference type="ARBA" id="ARBA00022908"/>
    </source>
</evidence>
<dbReference type="InterPro" id="IPR036397">
    <property type="entry name" value="RNaseH_sf"/>
</dbReference>
<keyword evidence="14" id="KW-0233">DNA recombination</keyword>
<dbReference type="Pfam" id="PF17919">
    <property type="entry name" value="RT_RNaseH_2"/>
    <property type="match status" value="1"/>
</dbReference>
<keyword evidence="7" id="KW-0255">Endonuclease</keyword>
<keyword evidence="13" id="KW-0238">DNA-binding</keyword>
<dbReference type="Proteomes" id="UP001428341">
    <property type="component" value="Unassembled WGS sequence"/>
</dbReference>
<dbReference type="GO" id="GO:0006310">
    <property type="term" value="P:DNA recombination"/>
    <property type="evidence" value="ECO:0007669"/>
    <property type="project" value="UniProtKB-KW"/>
</dbReference>
<dbReference type="GO" id="GO:0006508">
    <property type="term" value="P:proteolysis"/>
    <property type="evidence" value="ECO:0007669"/>
    <property type="project" value="UniProtKB-KW"/>
</dbReference>
<dbReference type="CDD" id="cd00303">
    <property type="entry name" value="retropepsin_like"/>
    <property type="match status" value="1"/>
</dbReference>
<dbReference type="PANTHER" id="PTHR37984">
    <property type="entry name" value="PROTEIN CBG26694"/>
    <property type="match status" value="1"/>
</dbReference>
<evidence type="ECO:0000256" key="2">
    <source>
        <dbReference type="ARBA" id="ARBA00022679"/>
    </source>
</evidence>
<keyword evidence="1" id="KW-0645">Protease</keyword>
<keyword evidence="9" id="KW-0460">Magnesium</keyword>
<evidence type="ECO:0000256" key="3">
    <source>
        <dbReference type="ARBA" id="ARBA00022695"/>
    </source>
</evidence>
<protein>
    <submittedName>
        <fullName evidence="19">Uncharacterized protein</fullName>
    </submittedName>
</protein>
<dbReference type="GO" id="GO:0015074">
    <property type="term" value="P:DNA integration"/>
    <property type="evidence" value="ECO:0007669"/>
    <property type="project" value="UniProtKB-KW"/>
</dbReference>
<reference evidence="19 20" key="1">
    <citation type="submission" date="2024-05" db="EMBL/GenBank/DDBJ databases">
        <title>Haplotype-resolved chromosome-level genome assembly of Huyou (Citrus changshanensis).</title>
        <authorList>
            <person name="Miao C."/>
            <person name="Chen W."/>
            <person name="Wu Y."/>
            <person name="Wang L."/>
            <person name="Zhao S."/>
            <person name="Grierson D."/>
            <person name="Xu C."/>
            <person name="Chen K."/>
        </authorList>
    </citation>
    <scope>NUCLEOTIDE SEQUENCE [LARGE SCALE GENOMIC DNA]</scope>
    <source>
        <strain evidence="19">01-14</strain>
        <tissue evidence="19">Leaf</tissue>
    </source>
</reference>
<dbReference type="GO" id="GO:0003964">
    <property type="term" value="F:RNA-directed DNA polymerase activity"/>
    <property type="evidence" value="ECO:0007669"/>
    <property type="project" value="UniProtKB-KW"/>
</dbReference>
<keyword evidence="12" id="KW-0239">DNA-directed DNA polymerase</keyword>
<name>A0AAP0MT56_9ROSI</name>
<dbReference type="Gene3D" id="2.40.70.10">
    <property type="entry name" value="Acid Proteases"/>
    <property type="match status" value="1"/>
</dbReference>